<dbReference type="Proteomes" id="UP000612362">
    <property type="component" value="Unassembled WGS sequence"/>
</dbReference>
<dbReference type="CDD" id="cd01651">
    <property type="entry name" value="RT_G2_intron"/>
    <property type="match status" value="1"/>
</dbReference>
<dbReference type="InterPro" id="IPR024937">
    <property type="entry name" value="Domain_X"/>
</dbReference>
<dbReference type="Pfam" id="PF00078">
    <property type="entry name" value="RVT_1"/>
    <property type="match status" value="1"/>
</dbReference>
<evidence type="ECO:0000313" key="2">
    <source>
        <dbReference type="EMBL" id="GHO47195.1"/>
    </source>
</evidence>
<evidence type="ECO:0000313" key="3">
    <source>
        <dbReference type="Proteomes" id="UP000612362"/>
    </source>
</evidence>
<evidence type="ECO:0000259" key="1">
    <source>
        <dbReference type="PROSITE" id="PS50878"/>
    </source>
</evidence>
<organism evidence="2 3">
    <name type="scientific">Ktedonospora formicarum</name>
    <dbReference type="NCBI Taxonomy" id="2778364"/>
    <lineage>
        <taxon>Bacteria</taxon>
        <taxon>Bacillati</taxon>
        <taxon>Chloroflexota</taxon>
        <taxon>Ktedonobacteria</taxon>
        <taxon>Ktedonobacterales</taxon>
        <taxon>Ktedonobacteraceae</taxon>
        <taxon>Ktedonospora</taxon>
    </lineage>
</organism>
<proteinExistence type="predicted"/>
<comment type="caution">
    <text evidence="2">The sequence shown here is derived from an EMBL/GenBank/DDBJ whole genome shotgun (WGS) entry which is preliminary data.</text>
</comment>
<keyword evidence="3" id="KW-1185">Reference proteome</keyword>
<gene>
    <name evidence="2" type="ORF">KSX_53580</name>
</gene>
<reference evidence="2" key="1">
    <citation type="submission" date="2020-10" db="EMBL/GenBank/DDBJ databases">
        <title>Taxonomic study of unclassified bacteria belonging to the class Ktedonobacteria.</title>
        <authorList>
            <person name="Yabe S."/>
            <person name="Wang C.M."/>
            <person name="Zheng Y."/>
            <person name="Sakai Y."/>
            <person name="Cavaletti L."/>
            <person name="Monciardini P."/>
            <person name="Donadio S."/>
        </authorList>
    </citation>
    <scope>NUCLEOTIDE SEQUENCE</scope>
    <source>
        <strain evidence="2">SOSP1-1</strain>
    </source>
</reference>
<dbReference type="GO" id="GO:0006397">
    <property type="term" value="P:mRNA processing"/>
    <property type="evidence" value="ECO:0007669"/>
    <property type="project" value="InterPro"/>
</dbReference>
<dbReference type="PANTHER" id="PTHR34047:SF8">
    <property type="entry name" value="PROTEIN YKFC"/>
    <property type="match status" value="1"/>
</dbReference>
<name>A0A8J3MW53_9CHLR</name>
<dbReference type="InterPro" id="IPR051083">
    <property type="entry name" value="GrpII_Intron_Splice-Mob/Def"/>
</dbReference>
<dbReference type="Pfam" id="PF21368">
    <property type="entry name" value="AI2M-like_HNH"/>
    <property type="match status" value="1"/>
</dbReference>
<dbReference type="SUPFAM" id="SSF56672">
    <property type="entry name" value="DNA/RNA polymerases"/>
    <property type="match status" value="1"/>
</dbReference>
<dbReference type="InterPro" id="IPR043502">
    <property type="entry name" value="DNA/RNA_pol_sf"/>
</dbReference>
<sequence>MRTAETVLSIIQERGKRGLPLEEVYRQLYNPDLYLRAYAKLYANDGAMTPGTTAETVDAMALTKIKKIIEALREERYRWTPVKRVYIAKKNGKLRPLGLPSWSDKLLQEVLRQILEAYYEPQFNQHSHGFRPERGCHSALREVANVWSGTKWFLEGDISDCFGSLDHEIMLSILGERIHDNRFLRLIQNLLQAGYLEDWTYHTTWSGSPQGGVISPVLSNIYLDKLDKYIEERLLPTYTKGEIRRRNPRYTAIQRKIENAKQEGHIREVKVLYQQLRQEASSDPDDPSYRRLRYVRYADDWLIGFIGPQSELEEIKRQIGAYLQETLKLHLSEEKTLITHAATEAARFLGYELMSQHATDQIDGNGRRKINRNIGLRIPTDVIEKKSRIYMKEEKPTYRAELLSDDDYSIISRYQSEYRGIVQYYILATNIRRLNKLHWIMRMSLLKTLANKHKARVTAMVRKYQTQTETPYGQMKCLEVKVERQGKKPLIAQFGGIPLRRRKATLLNDQLPIYKKFERNELIKRLLADTCELCGSKEQVEVHHIRKLADLNVKGGKKSLAGYRSWQQEEEKR</sequence>
<protein>
    <submittedName>
        <fullName evidence="2">Maturase</fullName>
    </submittedName>
</protein>
<dbReference type="InterPro" id="IPR000477">
    <property type="entry name" value="RT_dom"/>
</dbReference>
<accession>A0A8J3MW53</accession>
<dbReference type="EMBL" id="BNJF01000002">
    <property type="protein sequence ID" value="GHO47195.1"/>
    <property type="molecule type" value="Genomic_DNA"/>
</dbReference>
<dbReference type="PROSITE" id="PS50878">
    <property type="entry name" value="RT_POL"/>
    <property type="match status" value="1"/>
</dbReference>
<dbReference type="PANTHER" id="PTHR34047">
    <property type="entry name" value="NUCLEAR INTRON MATURASE 1, MITOCHONDRIAL-RELATED"/>
    <property type="match status" value="1"/>
</dbReference>
<dbReference type="AlphaFoldDB" id="A0A8J3MW53"/>
<dbReference type="Pfam" id="PF01348">
    <property type="entry name" value="Intron_maturas2"/>
    <property type="match status" value="1"/>
</dbReference>
<feature type="domain" description="Reverse transcriptase" evidence="1">
    <location>
        <begin position="68"/>
        <end position="353"/>
    </location>
</feature>
<dbReference type="InterPro" id="IPR049030">
    <property type="entry name" value="AI2M-like_HNH"/>
</dbReference>